<reference evidence="4 6" key="1">
    <citation type="submission" date="2016-03" db="EMBL/GenBank/DDBJ databases">
        <title>Draft genome sequence of the Vibrio tubiashii subs. europaeus.</title>
        <authorList>
            <person name="Spinard E."/>
            <person name="Dubert J."/>
            <person name="Nelson D.R."/>
            <person name="Barja J.L."/>
        </authorList>
    </citation>
    <scope>NUCLEOTIDE SEQUENCE [LARGE SCALE GENOMIC DNA]</scope>
    <source>
        <strain evidence="6">PP-638</strain>
        <strain evidence="4">PP2-638</strain>
    </source>
</reference>
<name>A0A178JG63_9VIBR</name>
<organism evidence="4 6">
    <name type="scientific">Vibrio europaeus</name>
    <dbReference type="NCBI Taxonomy" id="300876"/>
    <lineage>
        <taxon>Bacteria</taxon>
        <taxon>Pseudomonadati</taxon>
        <taxon>Pseudomonadota</taxon>
        <taxon>Gammaproteobacteria</taxon>
        <taxon>Vibrionales</taxon>
        <taxon>Vibrionaceae</taxon>
        <taxon>Vibrio</taxon>
        <taxon>Vibrio oreintalis group</taxon>
    </lineage>
</organism>
<evidence type="ECO:0000256" key="2">
    <source>
        <dbReference type="SAM" id="SignalP"/>
    </source>
</evidence>
<feature type="chain" id="PRO_5044550755" evidence="2">
    <location>
        <begin position="22"/>
        <end position="255"/>
    </location>
</feature>
<dbReference type="GeneID" id="78075063"/>
<evidence type="ECO:0000256" key="1">
    <source>
        <dbReference type="SAM" id="Coils"/>
    </source>
</evidence>
<dbReference type="OrthoDB" id="5880116at2"/>
<dbReference type="RefSeq" id="WP_069666427.1">
    <property type="nucleotide sequence ID" value="NZ_CP053541.1"/>
</dbReference>
<feature type="signal peptide" evidence="2">
    <location>
        <begin position="1"/>
        <end position="21"/>
    </location>
</feature>
<evidence type="ECO:0000313" key="3">
    <source>
        <dbReference type="EMBL" id="MDC5741788.1"/>
    </source>
</evidence>
<dbReference type="Pfam" id="PF11932">
    <property type="entry name" value="DUF3450"/>
    <property type="match status" value="1"/>
</dbReference>
<evidence type="ECO:0000313" key="6">
    <source>
        <dbReference type="Proteomes" id="UP000094761"/>
    </source>
</evidence>
<accession>A0A178JG63</accession>
<evidence type="ECO:0000313" key="7">
    <source>
        <dbReference type="Proteomes" id="UP000501443"/>
    </source>
</evidence>
<evidence type="ECO:0000313" key="4">
    <source>
        <dbReference type="EMBL" id="OAN00509.1"/>
    </source>
</evidence>
<dbReference type="EMBL" id="CP053541">
    <property type="protein sequence ID" value="QJY36341.1"/>
    <property type="molecule type" value="Genomic_DNA"/>
</dbReference>
<evidence type="ECO:0000313" key="8">
    <source>
        <dbReference type="Proteomes" id="UP001150001"/>
    </source>
</evidence>
<dbReference type="AlphaFoldDB" id="A0A178JG63"/>
<dbReference type="InterPro" id="IPR016866">
    <property type="entry name" value="UCP028069"/>
</dbReference>
<reference evidence="5 7" key="2">
    <citation type="submission" date="2020-05" db="EMBL/GenBank/DDBJ databases">
        <title>First description outside Europe of the emergent pathogen for shellfish aquaculture Vibrio europaeus.</title>
        <authorList>
            <person name="Dubert J."/>
            <person name="Rojas R."/>
        </authorList>
    </citation>
    <scope>NUCLEOTIDE SEQUENCE [LARGE SCALE GENOMIC DNA]</scope>
    <source>
        <strain evidence="5 7">NPI-1</strain>
    </source>
</reference>
<dbReference type="Proteomes" id="UP000094761">
    <property type="component" value="Unassembled WGS sequence"/>
</dbReference>
<dbReference type="EMBL" id="JAPFIT010000018">
    <property type="protein sequence ID" value="MDC5741788.1"/>
    <property type="molecule type" value="Genomic_DNA"/>
</dbReference>
<protein>
    <submittedName>
        <fullName evidence="3">DUF3450 domain-containing protein</fullName>
    </submittedName>
</protein>
<proteinExistence type="predicted"/>
<keyword evidence="1" id="KW-0175">Coiled coil</keyword>
<gene>
    <name evidence="4" type="ORF">AZ468_05130</name>
    <name evidence="5" type="ORF">HOO69_06830</name>
    <name evidence="3" type="ORF">OPW20_17070</name>
</gene>
<keyword evidence="2" id="KW-0732">Signal</keyword>
<dbReference type="Proteomes" id="UP000501443">
    <property type="component" value="Chromosome 1"/>
</dbReference>
<sequence length="255" mass="28218">MNLMKTSLALLLATSASTTMAANSLDSAQSIQSKTNAASASSQKRIDVSAEKTLTLKAEIEQLEEEVKNLKVYRDHLTALVASQDQEVASLDSQIEEIKSTRQGIVPLMYQMVDGLKQIVAEDVPIKLAQRQERTAKLESMMTRADVSDAEKYRRILEAYQIELDYGTKLGLYQGQISVNDESREADVLYLGRISLVARSLNGSKFWSWDQKSNQWLDVDASLKSELDKAFSIAAKQTAPSLITLPVSLKVAEAK</sequence>
<keyword evidence="8" id="KW-1185">Reference proteome</keyword>
<dbReference type="EMBL" id="LUAX01000001">
    <property type="protein sequence ID" value="OAN00509.1"/>
    <property type="molecule type" value="Genomic_DNA"/>
</dbReference>
<dbReference type="PIRSF" id="PIRSF028069">
    <property type="entry name" value="UCP028069"/>
    <property type="match status" value="1"/>
</dbReference>
<reference evidence="3" key="3">
    <citation type="submission" date="2022-11" db="EMBL/GenBank/DDBJ databases">
        <title>Role of the vibriolysin VemA secreted by the emergent pathogen Vibrio europaeus in the colonization of Manila clam mucus.</title>
        <authorList>
            <person name="Martinez C."/>
            <person name="Rodriguez S."/>
            <person name="Vences A."/>
            <person name="Barja J.L."/>
            <person name="Toranzo A.E."/>
            <person name="Dubert J."/>
        </authorList>
    </citation>
    <scope>NUCLEOTIDE SEQUENCE</scope>
    <source>
        <strain evidence="3">3454</strain>
    </source>
</reference>
<feature type="coiled-coil region" evidence="1">
    <location>
        <begin position="46"/>
        <end position="80"/>
    </location>
</feature>
<dbReference type="Proteomes" id="UP001150001">
    <property type="component" value="Unassembled WGS sequence"/>
</dbReference>
<evidence type="ECO:0000313" key="5">
    <source>
        <dbReference type="EMBL" id="QJY36341.1"/>
    </source>
</evidence>